<evidence type="ECO:0000313" key="3">
    <source>
        <dbReference type="Proteomes" id="UP000299102"/>
    </source>
</evidence>
<evidence type="ECO:0000256" key="1">
    <source>
        <dbReference type="SAM" id="MobiDB-lite"/>
    </source>
</evidence>
<evidence type="ECO:0000313" key="2">
    <source>
        <dbReference type="EMBL" id="GBP90554.1"/>
    </source>
</evidence>
<dbReference type="OrthoDB" id="1421278at2759"/>
<feature type="region of interest" description="Disordered" evidence="1">
    <location>
        <begin position="44"/>
        <end position="87"/>
    </location>
</feature>
<dbReference type="EMBL" id="BGZK01002090">
    <property type="protein sequence ID" value="GBP90554.1"/>
    <property type="molecule type" value="Genomic_DNA"/>
</dbReference>
<dbReference type="AlphaFoldDB" id="A0A4C1ZTS6"/>
<gene>
    <name evidence="2" type="ORF">EVAR_64674_1</name>
</gene>
<organism evidence="2 3">
    <name type="scientific">Eumeta variegata</name>
    <name type="common">Bagworm moth</name>
    <name type="synonym">Eumeta japonica</name>
    <dbReference type="NCBI Taxonomy" id="151549"/>
    <lineage>
        <taxon>Eukaryota</taxon>
        <taxon>Metazoa</taxon>
        <taxon>Ecdysozoa</taxon>
        <taxon>Arthropoda</taxon>
        <taxon>Hexapoda</taxon>
        <taxon>Insecta</taxon>
        <taxon>Pterygota</taxon>
        <taxon>Neoptera</taxon>
        <taxon>Endopterygota</taxon>
        <taxon>Lepidoptera</taxon>
        <taxon>Glossata</taxon>
        <taxon>Ditrysia</taxon>
        <taxon>Tineoidea</taxon>
        <taxon>Psychidae</taxon>
        <taxon>Oiketicinae</taxon>
        <taxon>Eumeta</taxon>
    </lineage>
</organism>
<reference evidence="2 3" key="1">
    <citation type="journal article" date="2019" name="Commun. Biol.">
        <title>The bagworm genome reveals a unique fibroin gene that provides high tensile strength.</title>
        <authorList>
            <person name="Kono N."/>
            <person name="Nakamura H."/>
            <person name="Ohtoshi R."/>
            <person name="Tomita M."/>
            <person name="Numata K."/>
            <person name="Arakawa K."/>
        </authorList>
    </citation>
    <scope>NUCLEOTIDE SEQUENCE [LARGE SCALE GENOMIC DNA]</scope>
</reference>
<comment type="caution">
    <text evidence="2">The sequence shown here is derived from an EMBL/GenBank/DDBJ whole genome shotgun (WGS) entry which is preliminary data.</text>
</comment>
<sequence>MLDRAQNKKDTQREGERRMDELSVKWLLYAGVQVILASSACELQEMSQNHSRTNEDSDEDKLIPRLTDDLWTHSSTSPSCSWRRKQQ</sequence>
<proteinExistence type="predicted"/>
<accession>A0A4C1ZTS6</accession>
<protein>
    <submittedName>
        <fullName evidence="2">Uncharacterized protein</fullName>
    </submittedName>
</protein>
<name>A0A4C1ZTS6_EUMVA</name>
<dbReference type="Proteomes" id="UP000299102">
    <property type="component" value="Unassembled WGS sequence"/>
</dbReference>
<feature type="compositionally biased region" description="Basic and acidic residues" evidence="1">
    <location>
        <begin position="52"/>
        <end position="71"/>
    </location>
</feature>
<keyword evidence="3" id="KW-1185">Reference proteome</keyword>